<feature type="compositionally biased region" description="Low complexity" evidence="2">
    <location>
        <begin position="512"/>
        <end position="525"/>
    </location>
</feature>
<accession>A0A5B0PNL9</accession>
<keyword evidence="1" id="KW-0175">Coiled coil</keyword>
<feature type="compositionally biased region" description="Basic residues" evidence="2">
    <location>
        <begin position="545"/>
        <end position="555"/>
    </location>
</feature>
<reference evidence="3 4" key="1">
    <citation type="submission" date="2019-05" db="EMBL/GenBank/DDBJ databases">
        <title>Emergence of the Ug99 lineage of the wheat stem rust pathogen through somatic hybridization.</title>
        <authorList>
            <person name="Li F."/>
            <person name="Upadhyaya N.M."/>
            <person name="Sperschneider J."/>
            <person name="Matny O."/>
            <person name="Nguyen-Phuc H."/>
            <person name="Mago R."/>
            <person name="Raley C."/>
            <person name="Miller M.E."/>
            <person name="Silverstein K.A.T."/>
            <person name="Henningsen E."/>
            <person name="Hirsch C.D."/>
            <person name="Visser B."/>
            <person name="Pretorius Z.A."/>
            <person name="Steffenson B.J."/>
            <person name="Schwessinger B."/>
            <person name="Dodds P.N."/>
            <person name="Figueroa M."/>
        </authorList>
    </citation>
    <scope>NUCLEOTIDE SEQUENCE [LARGE SCALE GENOMIC DNA]</scope>
    <source>
        <strain evidence="3 4">Ug99</strain>
    </source>
</reference>
<comment type="caution">
    <text evidence="3">The sequence shown here is derived from an EMBL/GenBank/DDBJ whole genome shotgun (WGS) entry which is preliminary data.</text>
</comment>
<feature type="compositionally biased region" description="Basic and acidic residues" evidence="2">
    <location>
        <begin position="526"/>
        <end position="544"/>
    </location>
</feature>
<dbReference type="AlphaFoldDB" id="A0A5B0PNL9"/>
<gene>
    <name evidence="3" type="ORF">PGTUg99_025132</name>
</gene>
<sequence length="905" mass="102038">MARNAWPHGSGTNPNQARTAALESNFELMRKTLQTSQEAASKDREELLKHRSEMSQLHNLGQQILKQMAHLEKSSRQTGSRIESILRGGNSVIKRQDKIDGKLEAIKGTVSDLSNQMMSMAQATVQHESMASFGVLLHICSHSGIECTKCLLILQEIDDSPTDIGAVMENLKKKYDELLQDLQPRLEQATQNSQDIEIQRQKLDSLNAKIPQVSKFDQVSQDHRKLLDKVAILEAYIADLPRNNTELQLVDTNMQTQSSDIIQTERIADLVCSLRAGLESLEKSLLVTQSNALRPVIDESAQTSTELRQQRKQLQSIIEVKAQIEGQISTLEETAEATQSTIRLLIEKTDQIGPLKETVMKILNFIRVQTKSCAGNQSSSQNKSIVEVASSPDNISIHESDPSEVEADRSHFRRRSGVEHESDHDDQTNRQHDISERSRPRPVQQAKEKYHSRANLGAHSNPEEESDLSPAGNDPSTSRRESRPKPVQQAKEKYHNRANLGVHSDPDEESDSSPPRNNPSTSRRPLTPDKLTKHQKFVRADKNNKSSRPKRRSLRKEREDMEPSEKDDDINLAKAVQAHIRILMGLPRQKDAFPRSPTPEELISLPELEGGSAPLPVSAPYKIKKVVKTWDPEDEMGDGFASYCLERIKQYGLPFVGLSISLENPKALEWNRRTAAFCHDTFYRATVSGDYGQIFRSGYDLHDGGLARAETLIQMNLNYRITEMTKDLKRARGGSHLASLSDNCDRPNDSEDGALRARRLQESDEQKDRRYARQVALAERRYQTSCAIPELHKYCHLFRDERLCSSDESDSDSGDTRIRHAPVWRSNKATALVERIDELTKTIRTKSRAGRKPAKRLNRGAEAPLGGLVVTPRQLPQDCYGSLWLSSLSAEKRKGLRLEPTIFDE</sequence>
<evidence type="ECO:0000256" key="2">
    <source>
        <dbReference type="SAM" id="MobiDB-lite"/>
    </source>
</evidence>
<evidence type="ECO:0000313" key="3">
    <source>
        <dbReference type="EMBL" id="KAA1102312.1"/>
    </source>
</evidence>
<feature type="compositionally biased region" description="Basic and acidic residues" evidence="2">
    <location>
        <begin position="477"/>
        <end position="495"/>
    </location>
</feature>
<organism evidence="3 4">
    <name type="scientific">Puccinia graminis f. sp. tritici</name>
    <dbReference type="NCBI Taxonomy" id="56615"/>
    <lineage>
        <taxon>Eukaryota</taxon>
        <taxon>Fungi</taxon>
        <taxon>Dikarya</taxon>
        <taxon>Basidiomycota</taxon>
        <taxon>Pucciniomycotina</taxon>
        <taxon>Pucciniomycetes</taxon>
        <taxon>Pucciniales</taxon>
        <taxon>Pucciniaceae</taxon>
        <taxon>Puccinia</taxon>
    </lineage>
</organism>
<evidence type="ECO:0000313" key="4">
    <source>
        <dbReference type="Proteomes" id="UP000325313"/>
    </source>
</evidence>
<dbReference type="Proteomes" id="UP000325313">
    <property type="component" value="Unassembled WGS sequence"/>
</dbReference>
<feature type="region of interest" description="Disordered" evidence="2">
    <location>
        <begin position="391"/>
        <end position="571"/>
    </location>
</feature>
<name>A0A5B0PNL9_PUCGR</name>
<evidence type="ECO:0000256" key="1">
    <source>
        <dbReference type="SAM" id="Coils"/>
    </source>
</evidence>
<feature type="coiled-coil region" evidence="1">
    <location>
        <begin position="321"/>
        <end position="348"/>
    </location>
</feature>
<protein>
    <submittedName>
        <fullName evidence="3">Uncharacterized protein</fullName>
    </submittedName>
</protein>
<feature type="compositionally biased region" description="Basic and acidic residues" evidence="2">
    <location>
        <begin position="396"/>
        <end position="439"/>
    </location>
</feature>
<proteinExistence type="predicted"/>
<dbReference type="EMBL" id="VDEP01000338">
    <property type="protein sequence ID" value="KAA1102312.1"/>
    <property type="molecule type" value="Genomic_DNA"/>
</dbReference>